<dbReference type="AlphaFoldDB" id="V9W139"/>
<evidence type="ECO:0000313" key="1">
    <source>
        <dbReference type="EMBL" id="AHD03370.1"/>
    </source>
</evidence>
<name>V9W139_9RHOB</name>
<accession>V9W139</accession>
<dbReference type="HOGENOM" id="CLU_2788815_0_0_5"/>
<dbReference type="Proteomes" id="UP000018780">
    <property type="component" value="Plasmid unnamed"/>
</dbReference>
<sequence>MLDVMCMGAMRGRFPARGEILEIVAAEGGHRRGGIRSATFFHAVEQRAGQLASLGQGDRIGPPECLLL</sequence>
<dbReference type="EMBL" id="CP006774">
    <property type="protein sequence ID" value="AHD03370.1"/>
    <property type="molecule type" value="Genomic_DNA"/>
</dbReference>
<organism evidence="1 2">
    <name type="scientific">Leisingera methylohalidivorans DSM 14336</name>
    <dbReference type="NCBI Taxonomy" id="999552"/>
    <lineage>
        <taxon>Bacteria</taxon>
        <taxon>Pseudomonadati</taxon>
        <taxon>Pseudomonadota</taxon>
        <taxon>Alphaproteobacteria</taxon>
        <taxon>Rhodobacterales</taxon>
        <taxon>Roseobacteraceae</taxon>
        <taxon>Leisingera</taxon>
    </lineage>
</organism>
<keyword evidence="2" id="KW-1185">Reference proteome</keyword>
<keyword evidence="1" id="KW-0614">Plasmid</keyword>
<reference evidence="1 2" key="1">
    <citation type="submission" date="2013-09" db="EMBL/GenBank/DDBJ databases">
        <authorList>
            <consortium name="DOE Joint Genome Institute"/>
            <person name="Klenk H.-P."/>
            <person name="Huntemann M."/>
            <person name="Han J."/>
            <person name="Chen A."/>
            <person name="Kyrpides N."/>
            <person name="Mavromatis K."/>
            <person name="Markowitz V."/>
            <person name="Palaniappan K."/>
            <person name="Ivanova N."/>
            <person name="Schaumberg A."/>
            <person name="Pati A."/>
            <person name="Liolios K."/>
            <person name="Nordberg H.P."/>
            <person name="Cantor M.N."/>
            <person name="Hua S.X."/>
            <person name="Woyke T."/>
        </authorList>
    </citation>
    <scope>NUCLEOTIDE SEQUENCE [LARGE SCALE GENOMIC DNA]</scope>
    <source>
        <strain evidence="1 2">DSM 14336</strain>
        <plasmid evidence="2">1</plasmid>
    </source>
</reference>
<evidence type="ECO:0000313" key="2">
    <source>
        <dbReference type="Proteomes" id="UP000018780"/>
    </source>
</evidence>
<proteinExistence type="predicted"/>
<gene>
    <name evidence="1" type="ORF">METH_21335</name>
</gene>
<dbReference type="KEGG" id="lmd:METH_21335"/>
<protein>
    <submittedName>
        <fullName evidence="1">Uncharacterized protein</fullName>
    </submittedName>
</protein>
<geneLocation type="plasmid" evidence="2">
    <name>1</name>
</geneLocation>